<dbReference type="RefSeq" id="WP_137669219.1">
    <property type="nucleotide sequence ID" value="NZ_BJCE01000303.1"/>
</dbReference>
<comment type="caution">
    <text evidence="5">The sequence shown here is derived from an EMBL/GenBank/DDBJ whole genome shotgun (WGS) entry which is preliminary data.</text>
</comment>
<dbReference type="GO" id="GO:0009307">
    <property type="term" value="P:DNA restriction-modification system"/>
    <property type="evidence" value="ECO:0007669"/>
    <property type="project" value="UniProtKB-KW"/>
</dbReference>
<evidence type="ECO:0000256" key="2">
    <source>
        <dbReference type="ARBA" id="ARBA00022747"/>
    </source>
</evidence>
<evidence type="ECO:0000259" key="4">
    <source>
        <dbReference type="Pfam" id="PF01420"/>
    </source>
</evidence>
<name>A0A480A9A3_9CYAN</name>
<evidence type="ECO:0000256" key="1">
    <source>
        <dbReference type="ARBA" id="ARBA00010923"/>
    </source>
</evidence>
<reference evidence="6" key="1">
    <citation type="submission" date="2019-02" db="EMBL/GenBank/DDBJ databases">
        <title>Draft genome sequence of Sphaerospermopsis reniformis NIES-1949.</title>
        <authorList>
            <person name="Yamaguchi H."/>
            <person name="Suzuki S."/>
            <person name="Kawachi M."/>
        </authorList>
    </citation>
    <scope>NUCLEOTIDE SEQUENCE [LARGE SCALE GENOMIC DNA]</scope>
    <source>
        <strain evidence="6">NIES-1949</strain>
    </source>
</reference>
<dbReference type="Pfam" id="PF01420">
    <property type="entry name" value="Methylase_S"/>
    <property type="match status" value="1"/>
</dbReference>
<dbReference type="Gene3D" id="3.90.220.20">
    <property type="entry name" value="DNA methylase specificity domains"/>
    <property type="match status" value="1"/>
</dbReference>
<keyword evidence="2" id="KW-0680">Restriction system</keyword>
<keyword evidence="3" id="KW-0238">DNA-binding</keyword>
<dbReference type="SUPFAM" id="SSF116734">
    <property type="entry name" value="DNA methylase specificity domain"/>
    <property type="match status" value="1"/>
</dbReference>
<dbReference type="InterPro" id="IPR000055">
    <property type="entry name" value="Restrct_endonuc_typeI_TRD"/>
</dbReference>
<feature type="domain" description="Type I restriction modification DNA specificity" evidence="4">
    <location>
        <begin position="38"/>
        <end position="196"/>
    </location>
</feature>
<dbReference type="InterPro" id="IPR052021">
    <property type="entry name" value="Type-I_RS_S_subunit"/>
</dbReference>
<comment type="similarity">
    <text evidence="1">Belongs to the type-I restriction system S methylase family.</text>
</comment>
<accession>A0A480A9A3</accession>
<evidence type="ECO:0000313" key="5">
    <source>
        <dbReference type="EMBL" id="GCL39711.1"/>
    </source>
</evidence>
<protein>
    <submittedName>
        <fullName evidence="5">Restriction modification system DNA specificity subunit</fullName>
    </submittedName>
</protein>
<organism evidence="5 6">
    <name type="scientific">Sphaerospermopsis reniformis</name>
    <dbReference type="NCBI Taxonomy" id="531300"/>
    <lineage>
        <taxon>Bacteria</taxon>
        <taxon>Bacillati</taxon>
        <taxon>Cyanobacteriota</taxon>
        <taxon>Cyanophyceae</taxon>
        <taxon>Nostocales</taxon>
        <taxon>Aphanizomenonaceae</taxon>
        <taxon>Sphaerospermopsis</taxon>
    </lineage>
</organism>
<evidence type="ECO:0000256" key="3">
    <source>
        <dbReference type="ARBA" id="ARBA00023125"/>
    </source>
</evidence>
<dbReference type="GO" id="GO:0003677">
    <property type="term" value="F:DNA binding"/>
    <property type="evidence" value="ECO:0007669"/>
    <property type="project" value="UniProtKB-KW"/>
</dbReference>
<evidence type="ECO:0000313" key="6">
    <source>
        <dbReference type="Proteomes" id="UP000300142"/>
    </source>
</evidence>
<gene>
    <name evidence="5" type="ORF">SR1949_48390</name>
</gene>
<dbReference type="PANTHER" id="PTHR30408">
    <property type="entry name" value="TYPE-1 RESTRICTION ENZYME ECOKI SPECIFICITY PROTEIN"/>
    <property type="match status" value="1"/>
</dbReference>
<dbReference type="EMBL" id="BJCE01000303">
    <property type="protein sequence ID" value="GCL39711.1"/>
    <property type="molecule type" value="Genomic_DNA"/>
</dbReference>
<proteinExistence type="inferred from homology"/>
<sequence>MEKTIVNLSKLRQKGVWNFEPYSQSITGAMAQLEKSPFPVVKLGSLGTTQRGYFINGIKDIGEIPLISARNISTEGINLNHLRYLTPEEHKKLEKTQVYKGDVLVSLIMRPGIAAVYESDEPANIDTHLAILHLTDKIDPAYLVFYLNSDVGQALIHSLATGSIQPMLTITALNNLPVMLPSLDEQKQIVAEAQRLTQEAGKLSKASEDCRAEAQKLFGKIFHGTVKE</sequence>
<dbReference type="PANTHER" id="PTHR30408:SF12">
    <property type="entry name" value="TYPE I RESTRICTION ENZYME MJAVIII SPECIFICITY SUBUNIT"/>
    <property type="match status" value="1"/>
</dbReference>
<dbReference type="InterPro" id="IPR044946">
    <property type="entry name" value="Restrct_endonuc_typeI_TRD_sf"/>
</dbReference>
<dbReference type="Proteomes" id="UP000300142">
    <property type="component" value="Unassembled WGS sequence"/>
</dbReference>
<keyword evidence="6" id="KW-1185">Reference proteome</keyword>
<dbReference type="AlphaFoldDB" id="A0A480A9A3"/>